<keyword evidence="3" id="KW-1185">Reference proteome</keyword>
<proteinExistence type="predicted"/>
<evidence type="ECO:0000313" key="2">
    <source>
        <dbReference type="EMBL" id="KAA3489224.1"/>
    </source>
</evidence>
<name>A0A5B6X7H3_9ROSI</name>
<dbReference type="AlphaFoldDB" id="A0A5B6X7H3"/>
<dbReference type="OrthoDB" id="1747281at2759"/>
<evidence type="ECO:0000259" key="1">
    <source>
        <dbReference type="Pfam" id="PF13966"/>
    </source>
</evidence>
<dbReference type="EMBL" id="SMMG02000001">
    <property type="protein sequence ID" value="KAA3489224.1"/>
    <property type="molecule type" value="Genomic_DNA"/>
</dbReference>
<dbReference type="Pfam" id="PF13966">
    <property type="entry name" value="zf-RVT"/>
    <property type="match status" value="1"/>
</dbReference>
<reference evidence="3" key="1">
    <citation type="journal article" date="2019" name="Plant Biotechnol. J.">
        <title>Genome sequencing of the Australian wild diploid species Gossypium australe highlights disease resistance and delayed gland morphogenesis.</title>
        <authorList>
            <person name="Cai Y."/>
            <person name="Cai X."/>
            <person name="Wang Q."/>
            <person name="Wang P."/>
            <person name="Zhang Y."/>
            <person name="Cai C."/>
            <person name="Xu Y."/>
            <person name="Wang K."/>
            <person name="Zhou Z."/>
            <person name="Wang C."/>
            <person name="Geng S."/>
            <person name="Li B."/>
            <person name="Dong Q."/>
            <person name="Hou Y."/>
            <person name="Wang H."/>
            <person name="Ai P."/>
            <person name="Liu Z."/>
            <person name="Yi F."/>
            <person name="Sun M."/>
            <person name="An G."/>
            <person name="Cheng J."/>
            <person name="Zhang Y."/>
            <person name="Shi Q."/>
            <person name="Xie Y."/>
            <person name="Shi X."/>
            <person name="Chang Y."/>
            <person name="Huang F."/>
            <person name="Chen Y."/>
            <person name="Hong S."/>
            <person name="Mi L."/>
            <person name="Sun Q."/>
            <person name="Zhang L."/>
            <person name="Zhou B."/>
            <person name="Peng R."/>
            <person name="Zhang X."/>
            <person name="Liu F."/>
        </authorList>
    </citation>
    <scope>NUCLEOTIDE SEQUENCE [LARGE SCALE GENOMIC DNA]</scope>
    <source>
        <strain evidence="3">cv. PA1801</strain>
    </source>
</reference>
<comment type="caution">
    <text evidence="2">The sequence shown here is derived from an EMBL/GenBank/DDBJ whole genome shotgun (WGS) entry which is preliminary data.</text>
</comment>
<gene>
    <name evidence="2" type="ORF">EPI10_032881</name>
</gene>
<evidence type="ECO:0000313" key="3">
    <source>
        <dbReference type="Proteomes" id="UP000325315"/>
    </source>
</evidence>
<sequence length="222" mass="25418">MLSKTKCTGGLGLNSKTGLVYFISASLSFSQSFKSSLLPFFRYTISESWFLPFIYLEKHLQRSGVDWGRDFVTVDETTSARILYIPIYGSSSEDMMGIDSGYRVLTTTHLQNITHTSSNDDDYKEFYKALWSLNILEKIKIHSWRLVNNLVPHFGNLARRTLCVEVVYPLCKADLEDSDYLMWSCGILQCVWASIQVTIPSFEASLCYKNRFVRTFSAADEQ</sequence>
<accession>A0A5B6X7H3</accession>
<dbReference type="InterPro" id="IPR026960">
    <property type="entry name" value="RVT-Znf"/>
</dbReference>
<organism evidence="2 3">
    <name type="scientific">Gossypium australe</name>
    <dbReference type="NCBI Taxonomy" id="47621"/>
    <lineage>
        <taxon>Eukaryota</taxon>
        <taxon>Viridiplantae</taxon>
        <taxon>Streptophyta</taxon>
        <taxon>Embryophyta</taxon>
        <taxon>Tracheophyta</taxon>
        <taxon>Spermatophyta</taxon>
        <taxon>Magnoliopsida</taxon>
        <taxon>eudicotyledons</taxon>
        <taxon>Gunneridae</taxon>
        <taxon>Pentapetalae</taxon>
        <taxon>rosids</taxon>
        <taxon>malvids</taxon>
        <taxon>Malvales</taxon>
        <taxon>Malvaceae</taxon>
        <taxon>Malvoideae</taxon>
        <taxon>Gossypium</taxon>
    </lineage>
</organism>
<feature type="domain" description="Reverse transcriptase zinc-binding" evidence="1">
    <location>
        <begin position="120"/>
        <end position="192"/>
    </location>
</feature>
<dbReference type="Proteomes" id="UP000325315">
    <property type="component" value="Unassembled WGS sequence"/>
</dbReference>
<protein>
    <submittedName>
        <fullName evidence="2">Retrotransposon, unclassified-like protein</fullName>
    </submittedName>
</protein>